<dbReference type="EC" id="3.5.2.6" evidence="3"/>
<comment type="similarity">
    <text evidence="2">Belongs to the class-A beta-lactamase family.</text>
</comment>
<dbReference type="STRING" id="91360.SAMN05660330_00222"/>
<proteinExistence type="inferred from homology"/>
<dbReference type="PANTHER" id="PTHR35333">
    <property type="entry name" value="BETA-LACTAMASE"/>
    <property type="match status" value="1"/>
</dbReference>
<evidence type="ECO:0000313" key="6">
    <source>
        <dbReference type="Proteomes" id="UP000199073"/>
    </source>
</evidence>
<dbReference type="AlphaFoldDB" id="A0A1H0JC50"/>
<dbReference type="SUPFAM" id="SSF56601">
    <property type="entry name" value="beta-lactamase/transpeptidase-like"/>
    <property type="match status" value="1"/>
</dbReference>
<name>A0A1H0JC50_9BACT</name>
<dbReference type="GO" id="GO:0008800">
    <property type="term" value="F:beta-lactamase activity"/>
    <property type="evidence" value="ECO:0007669"/>
    <property type="project" value="UniProtKB-EC"/>
</dbReference>
<protein>
    <recommendedName>
        <fullName evidence="3">beta-lactamase</fullName>
        <ecNumber evidence="3">3.5.2.6</ecNumber>
    </recommendedName>
</protein>
<dbReference type="RefSeq" id="WP_092218892.1">
    <property type="nucleotide sequence ID" value="NZ_FNJI01000001.1"/>
</dbReference>
<dbReference type="GO" id="GO:0030655">
    <property type="term" value="P:beta-lactam antibiotic catabolic process"/>
    <property type="evidence" value="ECO:0007669"/>
    <property type="project" value="InterPro"/>
</dbReference>
<evidence type="ECO:0000256" key="2">
    <source>
        <dbReference type="ARBA" id="ARBA00009009"/>
    </source>
</evidence>
<evidence type="ECO:0000313" key="5">
    <source>
        <dbReference type="EMBL" id="SDO41049.1"/>
    </source>
</evidence>
<dbReference type="InterPro" id="IPR045155">
    <property type="entry name" value="Beta-lactam_cat"/>
</dbReference>
<dbReference type="Proteomes" id="UP000199073">
    <property type="component" value="Unassembled WGS sequence"/>
</dbReference>
<feature type="domain" description="Beta-lactamase class A catalytic" evidence="4">
    <location>
        <begin position="305"/>
        <end position="350"/>
    </location>
</feature>
<dbReference type="PANTHER" id="PTHR35333:SF3">
    <property type="entry name" value="BETA-LACTAMASE-TYPE TRANSPEPTIDASE FOLD CONTAINING PROTEIN"/>
    <property type="match status" value="1"/>
</dbReference>
<dbReference type="Pfam" id="PF13354">
    <property type="entry name" value="Beta-lactamase2"/>
    <property type="match status" value="2"/>
</dbReference>
<accession>A0A1H0JC50</accession>
<gene>
    <name evidence="5" type="ORF">SAMN05660330_00222</name>
</gene>
<dbReference type="InterPro" id="IPR012338">
    <property type="entry name" value="Beta-lactam/transpept-like"/>
</dbReference>
<keyword evidence="6" id="KW-1185">Reference proteome</keyword>
<dbReference type="Gene3D" id="3.40.710.10">
    <property type="entry name" value="DD-peptidase/beta-lactamase superfamily"/>
    <property type="match status" value="1"/>
</dbReference>
<evidence type="ECO:0000259" key="4">
    <source>
        <dbReference type="Pfam" id="PF13354"/>
    </source>
</evidence>
<evidence type="ECO:0000256" key="3">
    <source>
        <dbReference type="ARBA" id="ARBA00012865"/>
    </source>
</evidence>
<dbReference type="InterPro" id="IPR000871">
    <property type="entry name" value="Beta-lactam_class-A"/>
</dbReference>
<sequence length="536" mass="61275">MKKSFIVGFMNHSSRILDSSRISVIIFAICLALLHPALSLEAHGAREEYDIIYLLSQDLDRVLDYKDELETVFDSAVMRKIKVMGKGDEYALIYDGNDSERTVTRTLIEHGEILSRAGFDEPYATHQQDFQVLFNVSYGLGPNLDPLKKKYRILYGLLGEDVQRDLFVEKTDYGNYTLVYRLRGTPKEAYKVARKHARLLKRQKISTSLTREDNNEIVYGESSLIDDNSVADKAEKAERPAEETTTALPLKISAETPKIVKKTDSSTSTPPVDTPYDYSEVERSIEKYIAQMRRKGTIASDERTGWMVYDLSRDQSIADINANAEFQAASMIKPFVALAFFHKVKEGKLAYGPKSRRKMEAMIQRSNNSATNWVMKQAGGPRNCENILKRYYGHIFKNTVIKEYIPAGGRTYLNSAVPSDYVRFLRALWNKELPYNTELRRLMALPGRDRLYYGTPIPRGTLVYNKTGSTAHLCGDMGILVPKTRNGGRYPYVVVGIIERRSRPKDYGRWMDSRGKVIRAVSTIVYNQMKREHRLR</sequence>
<feature type="domain" description="Beta-lactamase class A catalytic" evidence="4">
    <location>
        <begin position="359"/>
        <end position="494"/>
    </location>
</feature>
<dbReference type="GO" id="GO:0046677">
    <property type="term" value="P:response to antibiotic"/>
    <property type="evidence" value="ECO:0007669"/>
    <property type="project" value="InterPro"/>
</dbReference>
<dbReference type="OrthoDB" id="9784149at2"/>
<dbReference type="EMBL" id="FNJI01000001">
    <property type="protein sequence ID" value="SDO41049.1"/>
    <property type="molecule type" value="Genomic_DNA"/>
</dbReference>
<comment type="catalytic activity">
    <reaction evidence="1">
        <text>a beta-lactam + H2O = a substituted beta-amino acid</text>
        <dbReference type="Rhea" id="RHEA:20401"/>
        <dbReference type="ChEBI" id="CHEBI:15377"/>
        <dbReference type="ChEBI" id="CHEBI:35627"/>
        <dbReference type="ChEBI" id="CHEBI:140347"/>
        <dbReference type="EC" id="3.5.2.6"/>
    </reaction>
</comment>
<evidence type="ECO:0000256" key="1">
    <source>
        <dbReference type="ARBA" id="ARBA00001526"/>
    </source>
</evidence>
<organism evidence="5 6">
    <name type="scientific">Desulforhopalus singaporensis</name>
    <dbReference type="NCBI Taxonomy" id="91360"/>
    <lineage>
        <taxon>Bacteria</taxon>
        <taxon>Pseudomonadati</taxon>
        <taxon>Thermodesulfobacteriota</taxon>
        <taxon>Desulfobulbia</taxon>
        <taxon>Desulfobulbales</taxon>
        <taxon>Desulfocapsaceae</taxon>
        <taxon>Desulforhopalus</taxon>
    </lineage>
</organism>
<reference evidence="5 6" key="1">
    <citation type="submission" date="2016-10" db="EMBL/GenBank/DDBJ databases">
        <authorList>
            <person name="de Groot N.N."/>
        </authorList>
    </citation>
    <scope>NUCLEOTIDE SEQUENCE [LARGE SCALE GENOMIC DNA]</scope>
    <source>
        <strain evidence="5 6">DSM 12130</strain>
    </source>
</reference>